<evidence type="ECO:0000313" key="2">
    <source>
        <dbReference type="Proteomes" id="UP001059672"/>
    </source>
</evidence>
<protein>
    <recommendedName>
        <fullName evidence="3">Transposase zinc-ribbon domain-containing protein</fullName>
    </recommendedName>
</protein>
<evidence type="ECO:0008006" key="3">
    <source>
        <dbReference type="Google" id="ProtNLM"/>
    </source>
</evidence>
<sequence length="206" mass="24110">MSRPKQKNTLEHHRHLDVRRLYKAGALQPGYSGSWAWWRDGDRTASIGMTMPNASTLRLYYHLSRDDKPEMLDYPVPITWTPCQLGGHRPWFLCPCCGRRVAVLYLRRYFACRHCLRLNYASQQASKRDLALDLSWKLRHALGCELGLMDLPAECIPRPKGMHLRTFARKLARLQQVDARAQESWQQQIAGLERRLRRIDKQLSSR</sequence>
<gene>
    <name evidence="1" type="ORF">KDW96_00595</name>
</gene>
<dbReference type="Proteomes" id="UP001059672">
    <property type="component" value="Chromosome"/>
</dbReference>
<keyword evidence="2" id="KW-1185">Reference proteome</keyword>
<dbReference type="EMBL" id="CP073346">
    <property type="protein sequence ID" value="UTW07872.1"/>
    <property type="molecule type" value="Genomic_DNA"/>
</dbReference>
<dbReference type="RefSeq" id="WP_255838457.1">
    <property type="nucleotide sequence ID" value="NZ_CP073346.1"/>
</dbReference>
<reference evidence="1" key="1">
    <citation type="submission" date="2021-04" db="EMBL/GenBank/DDBJ databases">
        <title>Oceanospirillales bacteria with DddD are important DMSP degraders in coastal seawater.</title>
        <authorList>
            <person name="Liu J."/>
        </authorList>
    </citation>
    <scope>NUCLEOTIDE SEQUENCE</scope>
    <source>
        <strain evidence="1">D13-4</strain>
    </source>
</reference>
<evidence type="ECO:0000313" key="1">
    <source>
        <dbReference type="EMBL" id="UTW07872.1"/>
    </source>
</evidence>
<name>A0ABY5H6D4_9PSED</name>
<proteinExistence type="predicted"/>
<accession>A0ABY5H6D4</accession>
<organism evidence="1 2">
    <name type="scientific">Pseudomonas benzenivorans</name>
    <dbReference type="NCBI Taxonomy" id="556533"/>
    <lineage>
        <taxon>Bacteria</taxon>
        <taxon>Pseudomonadati</taxon>
        <taxon>Pseudomonadota</taxon>
        <taxon>Gammaproteobacteria</taxon>
        <taxon>Pseudomonadales</taxon>
        <taxon>Pseudomonadaceae</taxon>
        <taxon>Pseudomonas</taxon>
    </lineage>
</organism>